<comment type="subcellular location">
    <subcellularLocation>
        <location evidence="2">Membrane</location>
        <topology evidence="2">Single-pass type II membrane protein</topology>
    </subcellularLocation>
</comment>
<comment type="function">
    <text evidence="22">Glycosyltransferase that generates the core 1 O-glycan Gal-beta1-3GalNAc-alpha1-Ser/Thr (T antigen), which is a precursor for many extended O-glycans in glycoproteins.</text>
</comment>
<evidence type="ECO:0000256" key="14">
    <source>
        <dbReference type="ARBA" id="ARBA00023136"/>
    </source>
</evidence>
<keyword evidence="8" id="KW-0808">Transferase</keyword>
<evidence type="ECO:0000256" key="8">
    <source>
        <dbReference type="ARBA" id="ARBA00022679"/>
    </source>
</evidence>
<evidence type="ECO:0000256" key="22">
    <source>
        <dbReference type="ARBA" id="ARBA00059245"/>
    </source>
</evidence>
<evidence type="ECO:0000256" key="13">
    <source>
        <dbReference type="ARBA" id="ARBA00022989"/>
    </source>
</evidence>
<evidence type="ECO:0000256" key="2">
    <source>
        <dbReference type="ARBA" id="ARBA00004606"/>
    </source>
</evidence>
<evidence type="ECO:0000256" key="17">
    <source>
        <dbReference type="ARBA" id="ARBA00023211"/>
    </source>
</evidence>
<evidence type="ECO:0000256" key="16">
    <source>
        <dbReference type="ARBA" id="ARBA00023180"/>
    </source>
</evidence>
<dbReference type="PANTHER" id="PTHR23033:SF14">
    <property type="entry name" value="GLYCOPROTEIN-N-ACETYLGALACTOSAMINE 3-BETA-GALACTOSYLTRANSFERASE 1-RELATED"/>
    <property type="match status" value="1"/>
</dbReference>
<comment type="subunit">
    <text evidence="5">Homodimer; disulfide-linked.</text>
</comment>
<feature type="transmembrane region" description="Helical" evidence="24">
    <location>
        <begin position="20"/>
        <end position="38"/>
    </location>
</feature>
<feature type="domain" description="Fringe-like glycosyltransferase" evidence="25">
    <location>
        <begin position="69"/>
        <end position="238"/>
    </location>
</feature>
<accession>A0A6I8TBS4</accession>
<dbReference type="GO" id="GO:0030145">
    <property type="term" value="F:manganese ion binding"/>
    <property type="evidence" value="ECO:0007669"/>
    <property type="project" value="UniProtKB-ARBA"/>
</dbReference>
<sequence>MDKTRSYMHTKKPTKPRKYFAFLFAIVIACMFTLLSLLQTNYAGAQFRYGSTDEQTLLHPVDLTDHVRVLCWVMTTPANHETKARHVKQTWGRRCNKLLLMSSSEDAKVGTIALAGVGEGRQSLWNKTREAFRYVYEQHVNEYDWFLKADDDTYVIMENLRFFLYPYSPELPIFFGSKFRYPEYVSQGYFSGGAGYVLSREALKRFAERALNNTETCSTAYDTEDLEMGRCMESVNVTAGDSRDLMGRKRFLPMEPLFHLTTNPAEDPDFWYKHYSFYEPFYGRNCCSDLAISFHYIQGLQMYVMDYLIYSLHPYGVYFRNPALPPKKSWDEALVVPGPYPLPSSTSTTTTTTTTTTEATTTTEQSETNAQSESSTTLDITQAIDALNDVSIEQSQIDHVVDRLLENNVFLEKMLEKLKSHNKSMS</sequence>
<evidence type="ECO:0000256" key="12">
    <source>
        <dbReference type="ARBA" id="ARBA00022968"/>
    </source>
</evidence>
<dbReference type="GO" id="GO:0016020">
    <property type="term" value="C:membrane"/>
    <property type="evidence" value="ECO:0007669"/>
    <property type="project" value="UniProtKB-SubCell"/>
</dbReference>
<evidence type="ECO:0000256" key="7">
    <source>
        <dbReference type="ARBA" id="ARBA00022676"/>
    </source>
</evidence>
<evidence type="ECO:0000256" key="18">
    <source>
        <dbReference type="ARBA" id="ARBA00040898"/>
    </source>
</evidence>
<keyword evidence="27" id="KW-1185">Reference proteome</keyword>
<reference evidence="26" key="2">
    <citation type="submission" date="2020-05" db="UniProtKB">
        <authorList>
            <consortium name="EnsemblMetazoa"/>
        </authorList>
    </citation>
    <scope>IDENTIFICATION</scope>
    <source>
        <strain evidence="26">LVP_AGWG</strain>
    </source>
</reference>
<keyword evidence="17" id="KW-0464">Manganese</keyword>
<dbReference type="GO" id="GO:0016263">
    <property type="term" value="F:glycoprotein-N-acetylgalactosamine 3-beta-galactosyltransferase activity"/>
    <property type="evidence" value="ECO:0007669"/>
    <property type="project" value="UniProtKB-EC"/>
</dbReference>
<keyword evidence="16" id="KW-0325">Glycoprotein</keyword>
<reference evidence="26 27" key="1">
    <citation type="submission" date="2017-06" db="EMBL/GenBank/DDBJ databases">
        <title>Aedes aegypti genome working group (AGWG) sequencing and assembly.</title>
        <authorList>
            <consortium name="Aedes aegypti Genome Working Group (AGWG)"/>
            <person name="Matthews B.J."/>
        </authorList>
    </citation>
    <scope>NUCLEOTIDE SEQUENCE [LARGE SCALE GENOMIC DNA]</scope>
    <source>
        <strain evidence="26 27">LVP_AGWG</strain>
    </source>
</reference>
<dbReference type="PROSITE" id="PS51257">
    <property type="entry name" value="PROKAR_LIPOPROTEIN"/>
    <property type="match status" value="1"/>
</dbReference>
<keyword evidence="12" id="KW-0735">Signal-anchor</keyword>
<dbReference type="InterPro" id="IPR003378">
    <property type="entry name" value="Fringe-like_glycosylTrfase"/>
</dbReference>
<evidence type="ECO:0000256" key="6">
    <source>
        <dbReference type="ARBA" id="ARBA00012557"/>
    </source>
</evidence>
<evidence type="ECO:0000256" key="24">
    <source>
        <dbReference type="SAM" id="Phobius"/>
    </source>
</evidence>
<evidence type="ECO:0000256" key="20">
    <source>
        <dbReference type="ARBA" id="ARBA00042009"/>
    </source>
</evidence>
<feature type="region of interest" description="Disordered" evidence="23">
    <location>
        <begin position="341"/>
        <end position="377"/>
    </location>
</feature>
<gene>
    <name evidence="26" type="primary">5571621</name>
</gene>
<keyword evidence="14 24" id="KW-0472">Membrane</keyword>
<evidence type="ECO:0000256" key="11">
    <source>
        <dbReference type="ARBA" id="ARBA00022741"/>
    </source>
</evidence>
<evidence type="ECO:0000259" key="25">
    <source>
        <dbReference type="Pfam" id="PF02434"/>
    </source>
</evidence>
<dbReference type="EC" id="2.4.1.122" evidence="6"/>
<dbReference type="UniPathway" id="UPA00378"/>
<dbReference type="OrthoDB" id="414175at2759"/>
<keyword evidence="13 24" id="KW-1133">Transmembrane helix</keyword>
<dbReference type="Pfam" id="PF02434">
    <property type="entry name" value="Fringe"/>
    <property type="match status" value="1"/>
</dbReference>
<comment type="pathway">
    <text evidence="3">Protein modification; protein glycosylation.</text>
</comment>
<comment type="similarity">
    <text evidence="4">Belongs to the glycosyltransferase 31 family. Beta3-Gal-T subfamily.</text>
</comment>
<evidence type="ECO:0000256" key="23">
    <source>
        <dbReference type="SAM" id="MobiDB-lite"/>
    </source>
</evidence>
<dbReference type="EnsemblMetazoa" id="AAEL009199-RB">
    <property type="protein sequence ID" value="AAEL009199-PB"/>
    <property type="gene ID" value="AAEL009199"/>
</dbReference>
<keyword evidence="9 24" id="KW-0812">Transmembrane</keyword>
<evidence type="ECO:0000256" key="21">
    <source>
        <dbReference type="ARBA" id="ARBA00043065"/>
    </source>
</evidence>
<evidence type="ECO:0000256" key="15">
    <source>
        <dbReference type="ARBA" id="ARBA00023157"/>
    </source>
</evidence>
<evidence type="ECO:0000256" key="9">
    <source>
        <dbReference type="ARBA" id="ARBA00022692"/>
    </source>
</evidence>
<dbReference type="FunFam" id="3.90.550.50:FF:000017">
    <property type="entry name" value="Glycoprotein-N-acetylgalactosamine 3-beta-galactosyltransferase 1"/>
    <property type="match status" value="1"/>
</dbReference>
<feature type="compositionally biased region" description="Low complexity" evidence="23">
    <location>
        <begin position="344"/>
        <end position="377"/>
    </location>
</feature>
<dbReference type="InterPro" id="IPR026050">
    <property type="entry name" value="C1GALT1/C1GALT1_chp1"/>
</dbReference>
<proteinExistence type="inferred from homology"/>
<dbReference type="Proteomes" id="UP000008820">
    <property type="component" value="Chromosome 3"/>
</dbReference>
<keyword evidence="10" id="KW-0479">Metal-binding</keyword>
<comment type="cofactor">
    <cofactor evidence="1">
        <name>Mn(2+)</name>
        <dbReference type="ChEBI" id="CHEBI:29035"/>
    </cofactor>
</comment>
<evidence type="ECO:0000313" key="26">
    <source>
        <dbReference type="EnsemblMetazoa" id="AAEL009199-PB"/>
    </source>
</evidence>
<protein>
    <recommendedName>
        <fullName evidence="18">Glycoprotein-N-acetylgalactosamine 3-beta-galactosyltransferase 1</fullName>
        <ecNumber evidence="6">2.4.1.122</ecNumber>
    </recommendedName>
    <alternativeName>
        <fullName evidence="20">Core 1 O-glycan T-synthase</fullName>
    </alternativeName>
    <alternativeName>
        <fullName evidence="21">Core 1 UDP-galactose:N-acetylgalactosamine-alpha-R beta 1,3-galactosyltransferase 1</fullName>
    </alternativeName>
    <alternativeName>
        <fullName evidence="19">Core 1 beta1,3-galactosyltransferase 1</fullName>
    </alternativeName>
</protein>
<keyword evidence="11" id="KW-0547">Nucleotide-binding</keyword>
<dbReference type="PANTHER" id="PTHR23033">
    <property type="entry name" value="BETA1,3-GALACTOSYLTRANSFERASE"/>
    <property type="match status" value="1"/>
</dbReference>
<name>A0A6I8TBS4_AEDAE</name>
<evidence type="ECO:0000256" key="3">
    <source>
        <dbReference type="ARBA" id="ARBA00004922"/>
    </source>
</evidence>
<evidence type="ECO:0000256" key="19">
    <source>
        <dbReference type="ARBA" id="ARBA00041226"/>
    </source>
</evidence>
<keyword evidence="15" id="KW-1015">Disulfide bond</keyword>
<organism evidence="26 27">
    <name type="scientific">Aedes aegypti</name>
    <name type="common">Yellowfever mosquito</name>
    <name type="synonym">Culex aegypti</name>
    <dbReference type="NCBI Taxonomy" id="7159"/>
    <lineage>
        <taxon>Eukaryota</taxon>
        <taxon>Metazoa</taxon>
        <taxon>Ecdysozoa</taxon>
        <taxon>Arthropoda</taxon>
        <taxon>Hexapoda</taxon>
        <taxon>Insecta</taxon>
        <taxon>Pterygota</taxon>
        <taxon>Neoptera</taxon>
        <taxon>Endopterygota</taxon>
        <taxon>Diptera</taxon>
        <taxon>Nematocera</taxon>
        <taxon>Culicoidea</taxon>
        <taxon>Culicidae</taxon>
        <taxon>Culicinae</taxon>
        <taxon>Aedini</taxon>
        <taxon>Aedes</taxon>
        <taxon>Stegomyia</taxon>
    </lineage>
</organism>
<dbReference type="GO" id="GO:0000166">
    <property type="term" value="F:nucleotide binding"/>
    <property type="evidence" value="ECO:0007669"/>
    <property type="project" value="UniProtKB-KW"/>
</dbReference>
<dbReference type="AlphaFoldDB" id="A0A6I8TBS4"/>
<evidence type="ECO:0000256" key="10">
    <source>
        <dbReference type="ARBA" id="ARBA00022723"/>
    </source>
</evidence>
<keyword evidence="7" id="KW-0328">Glycosyltransferase</keyword>
<evidence type="ECO:0000256" key="5">
    <source>
        <dbReference type="ARBA" id="ARBA00011748"/>
    </source>
</evidence>
<dbReference type="Gene3D" id="3.90.550.50">
    <property type="match status" value="1"/>
</dbReference>
<evidence type="ECO:0000256" key="4">
    <source>
        <dbReference type="ARBA" id="ARBA00006462"/>
    </source>
</evidence>
<evidence type="ECO:0000256" key="1">
    <source>
        <dbReference type="ARBA" id="ARBA00001936"/>
    </source>
</evidence>
<dbReference type="InParanoid" id="A0A6I8TBS4"/>
<evidence type="ECO:0000313" key="27">
    <source>
        <dbReference type="Proteomes" id="UP000008820"/>
    </source>
</evidence>